<dbReference type="EMBL" id="SAWZ01000008">
    <property type="protein sequence ID" value="RXR02686.1"/>
    <property type="molecule type" value="Genomic_DNA"/>
</dbReference>
<keyword evidence="11" id="KW-0282">Flagellum</keyword>
<evidence type="ECO:0000256" key="9">
    <source>
        <dbReference type="SAM" id="MobiDB-lite"/>
    </source>
</evidence>
<accession>A0A4Q1JSN8</accession>
<keyword evidence="11" id="KW-0969">Cilium</keyword>
<dbReference type="InterPro" id="IPR007412">
    <property type="entry name" value="FlgM"/>
</dbReference>
<dbReference type="OrthoDB" id="7063735at2"/>
<keyword evidence="12" id="KW-1185">Reference proteome</keyword>
<evidence type="ECO:0000256" key="2">
    <source>
        <dbReference type="ARBA" id="ARBA00017823"/>
    </source>
</evidence>
<dbReference type="Proteomes" id="UP000289784">
    <property type="component" value="Unassembled WGS sequence"/>
</dbReference>
<proteinExistence type="inferred from homology"/>
<protein>
    <recommendedName>
        <fullName evidence="2">Negative regulator of flagellin synthesis</fullName>
    </recommendedName>
    <alternativeName>
        <fullName evidence="8">Anti-sigma-28 factor</fullName>
    </alternativeName>
</protein>
<dbReference type="Pfam" id="PF04316">
    <property type="entry name" value="FlgM"/>
    <property type="match status" value="1"/>
</dbReference>
<evidence type="ECO:0000256" key="1">
    <source>
        <dbReference type="ARBA" id="ARBA00005322"/>
    </source>
</evidence>
<gene>
    <name evidence="11" type="primary">flgM</name>
    <name evidence="11" type="ORF">EPA99_14475</name>
</gene>
<evidence type="ECO:0000256" key="3">
    <source>
        <dbReference type="ARBA" id="ARBA00022491"/>
    </source>
</evidence>
<keyword evidence="4" id="KW-1005">Bacterial flagellum biogenesis</keyword>
<evidence type="ECO:0000259" key="10">
    <source>
        <dbReference type="Pfam" id="PF04316"/>
    </source>
</evidence>
<keyword evidence="11" id="KW-0966">Cell projection</keyword>
<evidence type="ECO:0000256" key="8">
    <source>
        <dbReference type="ARBA" id="ARBA00030117"/>
    </source>
</evidence>
<dbReference type="InterPro" id="IPR035890">
    <property type="entry name" value="Anti-sigma-28_factor_FlgM_sf"/>
</dbReference>
<dbReference type="InterPro" id="IPR031316">
    <property type="entry name" value="FlgM_C"/>
</dbReference>
<evidence type="ECO:0000313" key="11">
    <source>
        <dbReference type="EMBL" id="RXR02686.1"/>
    </source>
</evidence>
<feature type="region of interest" description="Disordered" evidence="9">
    <location>
        <begin position="1"/>
        <end position="43"/>
    </location>
</feature>
<dbReference type="GO" id="GO:0044781">
    <property type="term" value="P:bacterial-type flagellum organization"/>
    <property type="evidence" value="ECO:0007669"/>
    <property type="project" value="UniProtKB-KW"/>
</dbReference>
<organism evidence="11 12">
    <name type="scientific">Pseudoxanthomonas composti</name>
    <dbReference type="NCBI Taxonomy" id="2137479"/>
    <lineage>
        <taxon>Bacteria</taxon>
        <taxon>Pseudomonadati</taxon>
        <taxon>Pseudomonadota</taxon>
        <taxon>Gammaproteobacteria</taxon>
        <taxon>Lysobacterales</taxon>
        <taxon>Lysobacteraceae</taxon>
        <taxon>Pseudoxanthomonas</taxon>
    </lineage>
</organism>
<evidence type="ECO:0000256" key="4">
    <source>
        <dbReference type="ARBA" id="ARBA00022795"/>
    </source>
</evidence>
<keyword evidence="3" id="KW-0678">Repressor</keyword>
<evidence type="ECO:0000256" key="7">
    <source>
        <dbReference type="ARBA" id="ARBA00024739"/>
    </source>
</evidence>
<keyword evidence="5" id="KW-0805">Transcription regulation</keyword>
<reference evidence="11 12" key="1">
    <citation type="submission" date="2019-01" db="EMBL/GenBank/DDBJ databases">
        <title>Pseudoxanthomonas composti sp. nov., isolated from compost.</title>
        <authorList>
            <person name="Yang G."/>
        </authorList>
    </citation>
    <scope>NUCLEOTIDE SEQUENCE [LARGE SCALE GENOMIC DNA]</scope>
    <source>
        <strain evidence="11 12">GSS15</strain>
    </source>
</reference>
<sequence length="101" mass="10479">MTQKIEGATPSAIRNTSAVSSARVASGAERAKPVEATESDSLRLTGEATGLQTLQRELASAPAINQARVAEVKAAIDAGTYRVNPDAIASRMLELDKQLGG</sequence>
<keyword evidence="6" id="KW-0804">Transcription</keyword>
<comment type="similarity">
    <text evidence="1">Belongs to the FlgM family.</text>
</comment>
<dbReference type="AlphaFoldDB" id="A0A4Q1JSN8"/>
<feature type="compositionally biased region" description="Low complexity" evidence="9">
    <location>
        <begin position="17"/>
        <end position="28"/>
    </location>
</feature>
<evidence type="ECO:0000256" key="5">
    <source>
        <dbReference type="ARBA" id="ARBA00023015"/>
    </source>
</evidence>
<comment type="caution">
    <text evidence="11">The sequence shown here is derived from an EMBL/GenBank/DDBJ whole genome shotgun (WGS) entry which is preliminary data.</text>
</comment>
<dbReference type="NCBIfam" id="TIGR03824">
    <property type="entry name" value="FlgM_jcvi"/>
    <property type="match status" value="1"/>
</dbReference>
<dbReference type="GO" id="GO:0045892">
    <property type="term" value="P:negative regulation of DNA-templated transcription"/>
    <property type="evidence" value="ECO:0007669"/>
    <property type="project" value="InterPro"/>
</dbReference>
<evidence type="ECO:0000313" key="12">
    <source>
        <dbReference type="Proteomes" id="UP000289784"/>
    </source>
</evidence>
<feature type="domain" description="Anti-sigma-28 factor FlgM C-terminal" evidence="10">
    <location>
        <begin position="40"/>
        <end position="94"/>
    </location>
</feature>
<dbReference type="RefSeq" id="WP_129471953.1">
    <property type="nucleotide sequence ID" value="NZ_SAWZ01000008.1"/>
</dbReference>
<comment type="function">
    <text evidence="7">Responsible for the coupling of flagellin expression to flagellar assembly by preventing expression of the flagellin genes when a component of the middle class of proteins is defective. It negatively regulates flagellar genes by inhibiting the activity of FliA by directly binding to FliA.</text>
</comment>
<dbReference type="SUPFAM" id="SSF101498">
    <property type="entry name" value="Anti-sigma factor FlgM"/>
    <property type="match status" value="1"/>
</dbReference>
<evidence type="ECO:0000256" key="6">
    <source>
        <dbReference type="ARBA" id="ARBA00023163"/>
    </source>
</evidence>
<name>A0A4Q1JSN8_9GAMM</name>